<keyword evidence="1" id="KW-0134">Cell wall</keyword>
<evidence type="ECO:0000256" key="5">
    <source>
        <dbReference type="SAM" id="Coils"/>
    </source>
</evidence>
<name>A0ABM9N3Z6_9LACO</name>
<keyword evidence="3" id="KW-0732">Signal</keyword>
<sequence length="388" mass="41192">MKEQTNIAANNSLKTKLALGVFSVAGLTATAGLMNNITASADDTTTNENTSQNQETANAANTQAYALPASQATAAQADVPAGKNILPSPSLDDAVKKAQDAGISTKQVDGNTYKGTPAQYQDILDESDSDYADQVGNILAQITDFNGYNKKADAATDQLEDLNNLVAKAQQSGVDVNQDPQTTGLNFTQIKDDYNAQIKALQDAINAKHANDSDIAQDNYLIDQAVAAAKDAGVKVKQTADVAFDDSDAMYKDVLSQYSALNAPAGTTVTFHHYTAKKVVVNYHVNQLPKNAAADTINYHYNQSDIEGGDVKPQPVPTPAHHDKHHKHGQHFAPVAPVFVDGHGHHAKSALPATAKQAETISNSAAYFFGISAAMSLVAAFALRRKEN</sequence>
<keyword evidence="7" id="KW-1133">Transmembrane helix</keyword>
<comment type="caution">
    <text evidence="9">The sequence shown here is derived from an EMBL/GenBank/DDBJ whole genome shotgun (WGS) entry which is preliminary data.</text>
</comment>
<accession>A0ABM9N3Z6</accession>
<evidence type="ECO:0000256" key="7">
    <source>
        <dbReference type="SAM" id="Phobius"/>
    </source>
</evidence>
<evidence type="ECO:0000256" key="3">
    <source>
        <dbReference type="ARBA" id="ARBA00022729"/>
    </source>
</evidence>
<keyword evidence="10" id="KW-1185">Reference proteome</keyword>
<evidence type="ECO:0000313" key="10">
    <source>
        <dbReference type="Proteomes" id="UP001314241"/>
    </source>
</evidence>
<dbReference type="RefSeq" id="WP_349641423.1">
    <property type="nucleotide sequence ID" value="NZ_CAWVOH010000001.1"/>
</dbReference>
<evidence type="ECO:0000256" key="4">
    <source>
        <dbReference type="ARBA" id="ARBA00023088"/>
    </source>
</evidence>
<evidence type="ECO:0000256" key="6">
    <source>
        <dbReference type="SAM" id="MobiDB-lite"/>
    </source>
</evidence>
<protein>
    <recommendedName>
        <fullName evidence="8">Gram-positive cocci surface proteins LPxTG domain-containing protein</fullName>
    </recommendedName>
</protein>
<keyword evidence="4" id="KW-0572">Peptidoglycan-anchor</keyword>
<evidence type="ECO:0000256" key="2">
    <source>
        <dbReference type="ARBA" id="ARBA00022525"/>
    </source>
</evidence>
<feature type="domain" description="Gram-positive cocci surface proteins LPxTG" evidence="8">
    <location>
        <begin position="351"/>
        <end position="388"/>
    </location>
</feature>
<dbReference type="PROSITE" id="PS50847">
    <property type="entry name" value="GRAM_POS_ANCHORING"/>
    <property type="match status" value="1"/>
</dbReference>
<dbReference type="InterPro" id="IPR019931">
    <property type="entry name" value="LPXTG_anchor"/>
</dbReference>
<dbReference type="Proteomes" id="UP001314241">
    <property type="component" value="Unassembled WGS sequence"/>
</dbReference>
<feature type="region of interest" description="Disordered" evidence="6">
    <location>
        <begin position="307"/>
        <end position="329"/>
    </location>
</feature>
<keyword evidence="2" id="KW-0964">Secreted</keyword>
<keyword evidence="7" id="KW-0472">Membrane</keyword>
<dbReference type="EMBL" id="CAWVOH010000001">
    <property type="protein sequence ID" value="CAK8053876.1"/>
    <property type="molecule type" value="Genomic_DNA"/>
</dbReference>
<keyword evidence="5" id="KW-0175">Coiled coil</keyword>
<keyword evidence="7" id="KW-0812">Transmembrane</keyword>
<feature type="coiled-coil region" evidence="5">
    <location>
        <begin position="145"/>
        <end position="211"/>
    </location>
</feature>
<evidence type="ECO:0000259" key="8">
    <source>
        <dbReference type="PROSITE" id="PS50847"/>
    </source>
</evidence>
<proteinExistence type="predicted"/>
<evidence type="ECO:0000256" key="1">
    <source>
        <dbReference type="ARBA" id="ARBA00022512"/>
    </source>
</evidence>
<organism evidence="9 10">
    <name type="scientific">Eupransor demetentiae</name>
    <dbReference type="NCBI Taxonomy" id="3109584"/>
    <lineage>
        <taxon>Bacteria</taxon>
        <taxon>Bacillati</taxon>
        <taxon>Bacillota</taxon>
        <taxon>Bacilli</taxon>
        <taxon>Lactobacillales</taxon>
        <taxon>Lactobacillaceae</taxon>
        <taxon>Eupransor</taxon>
    </lineage>
</organism>
<feature type="transmembrane region" description="Helical" evidence="7">
    <location>
        <begin position="365"/>
        <end position="383"/>
    </location>
</feature>
<evidence type="ECO:0000313" key="9">
    <source>
        <dbReference type="EMBL" id="CAK8053876.1"/>
    </source>
</evidence>
<gene>
    <name evidence="9" type="ORF">R54876_GBNLAHCA_00435</name>
</gene>
<reference evidence="9 10" key="1">
    <citation type="submission" date="2024-01" db="EMBL/GenBank/DDBJ databases">
        <authorList>
            <person name="Botero Cardona J."/>
        </authorList>
    </citation>
    <scope>NUCLEOTIDE SEQUENCE [LARGE SCALE GENOMIC DNA]</scope>
    <source>
        <strain evidence="9 10">LMG 33000</strain>
    </source>
</reference>